<feature type="domain" description="CCHC-type" evidence="4">
    <location>
        <begin position="496"/>
        <end position="512"/>
    </location>
</feature>
<dbReference type="SUPFAM" id="SSF57756">
    <property type="entry name" value="Retrovirus zinc finger-like domains"/>
    <property type="match status" value="1"/>
</dbReference>
<dbReference type="OrthoDB" id="3062767at2759"/>
<keyword evidence="3" id="KW-0732">Signal</keyword>
<accession>A0A8H5M741</accession>
<dbReference type="GO" id="GO:0006397">
    <property type="term" value="P:mRNA processing"/>
    <property type="evidence" value="ECO:0007669"/>
    <property type="project" value="UniProtKB-KW"/>
</dbReference>
<evidence type="ECO:0000259" key="4">
    <source>
        <dbReference type="SMART" id="SM00343"/>
    </source>
</evidence>
<keyword evidence="1" id="KW-0507">mRNA processing</keyword>
<evidence type="ECO:0000256" key="3">
    <source>
        <dbReference type="SAM" id="SignalP"/>
    </source>
</evidence>
<feature type="compositionally biased region" description="Basic and acidic residues" evidence="2">
    <location>
        <begin position="590"/>
        <end position="603"/>
    </location>
</feature>
<evidence type="ECO:0000313" key="5">
    <source>
        <dbReference type="EMBL" id="KAF5383124.1"/>
    </source>
</evidence>
<evidence type="ECO:0000256" key="2">
    <source>
        <dbReference type="SAM" id="MobiDB-lite"/>
    </source>
</evidence>
<name>A0A8H5M741_9AGAR</name>
<feature type="chain" id="PRO_5034525160" description="CCHC-type domain-containing protein" evidence="3">
    <location>
        <begin position="20"/>
        <end position="650"/>
    </location>
</feature>
<evidence type="ECO:0000256" key="1">
    <source>
        <dbReference type="ARBA" id="ARBA00022664"/>
    </source>
</evidence>
<dbReference type="EMBL" id="JAACJP010000007">
    <property type="protein sequence ID" value="KAF5383124.1"/>
    <property type="molecule type" value="Genomic_DNA"/>
</dbReference>
<feature type="region of interest" description="Disordered" evidence="2">
    <location>
        <begin position="590"/>
        <end position="650"/>
    </location>
</feature>
<dbReference type="InterPro" id="IPR036875">
    <property type="entry name" value="Znf_CCHC_sf"/>
</dbReference>
<protein>
    <recommendedName>
        <fullName evidence="4">CCHC-type domain-containing protein</fullName>
    </recommendedName>
</protein>
<dbReference type="GO" id="GO:0003676">
    <property type="term" value="F:nucleic acid binding"/>
    <property type="evidence" value="ECO:0007669"/>
    <property type="project" value="InterPro"/>
</dbReference>
<feature type="region of interest" description="Disordered" evidence="2">
    <location>
        <begin position="71"/>
        <end position="96"/>
    </location>
</feature>
<dbReference type="GO" id="GO:0008270">
    <property type="term" value="F:zinc ion binding"/>
    <property type="evidence" value="ECO:0007669"/>
    <property type="project" value="InterPro"/>
</dbReference>
<proteinExistence type="predicted"/>
<keyword evidence="6" id="KW-1185">Reference proteome</keyword>
<dbReference type="InterPro" id="IPR001878">
    <property type="entry name" value="Znf_CCHC"/>
</dbReference>
<comment type="caution">
    <text evidence="5">The sequence shown here is derived from an EMBL/GenBank/DDBJ whole genome shotgun (WGS) entry which is preliminary data.</text>
</comment>
<feature type="region of interest" description="Disordered" evidence="2">
    <location>
        <begin position="253"/>
        <end position="294"/>
    </location>
</feature>
<sequence>MKFAYALIALASLATSLAAGPFDTIKADVGNIHVQLEFANSYPFSPLFSQLRAAILSFTLYPPLLPLQTPGMASAARPPPKPSAGGAIQQGTPNVPRQLPTRADISTFLIGDTGPVKSPKEARRWLETKGWILSGEAYDRAKLVRVLLTAALNLSQKATETKTDAKNAVLAVAFLLEDDITDCISDALADAVTAKALDRLDSAAAKLSSSAAFATATDTQQAETTLALQTVSTQLAGVTASLSDLADRLNASPLSTPTVPAQPSWASIARSSPGPPIPSAPSATYDPSAAEQHTRLQQRLLRGARTVLVETNPDDDLAPTDRSPAGTYAVRMAMNKQLMELDQALGANSFITEEGEAAPAETQTYIRGMAALDRGAYLFEMATPDAARRFREYATDPILGFLKTHLGASARIKAKAYNLVFRFVPCGAFFDPSDRDHLNIIEDDNDLPSGSILSASWLKRPDRRSPKQTVASLKVERIFVAGHLVVIRKDLKEPIRCNKCQRYGHIRASCKSQERCATCASPDHVTSECPPNPTPQCVSCGPESKHSSSARHCPVFKKQCEDMETRLPENNMPYFPTGEAWTWMAAPPKLSKETPAHRPRIDHAPGLSQQTTMAPGRPVRQGTLDQFIVPSQPGSQKDRRRDHANQPLDQ</sequence>
<feature type="signal peptide" evidence="3">
    <location>
        <begin position="1"/>
        <end position="19"/>
    </location>
</feature>
<feature type="domain" description="CCHC-type" evidence="4">
    <location>
        <begin position="515"/>
        <end position="531"/>
    </location>
</feature>
<feature type="compositionally biased region" description="Polar residues" evidence="2">
    <location>
        <begin position="253"/>
        <end position="265"/>
    </location>
</feature>
<dbReference type="Gene3D" id="4.10.60.10">
    <property type="entry name" value="Zinc finger, CCHC-type"/>
    <property type="match status" value="1"/>
</dbReference>
<dbReference type="AlphaFoldDB" id="A0A8H5M741"/>
<gene>
    <name evidence="5" type="ORF">D9615_004813</name>
</gene>
<evidence type="ECO:0000313" key="6">
    <source>
        <dbReference type="Proteomes" id="UP000565441"/>
    </source>
</evidence>
<dbReference type="Proteomes" id="UP000565441">
    <property type="component" value="Unassembled WGS sequence"/>
</dbReference>
<dbReference type="SMART" id="SM00343">
    <property type="entry name" value="ZnF_C2HC"/>
    <property type="match status" value="2"/>
</dbReference>
<organism evidence="5 6">
    <name type="scientific">Tricholomella constricta</name>
    <dbReference type="NCBI Taxonomy" id="117010"/>
    <lineage>
        <taxon>Eukaryota</taxon>
        <taxon>Fungi</taxon>
        <taxon>Dikarya</taxon>
        <taxon>Basidiomycota</taxon>
        <taxon>Agaricomycotina</taxon>
        <taxon>Agaricomycetes</taxon>
        <taxon>Agaricomycetidae</taxon>
        <taxon>Agaricales</taxon>
        <taxon>Tricholomatineae</taxon>
        <taxon>Lyophyllaceae</taxon>
        <taxon>Tricholomella</taxon>
    </lineage>
</organism>
<reference evidence="5 6" key="1">
    <citation type="journal article" date="2020" name="ISME J.">
        <title>Uncovering the hidden diversity of litter-decomposition mechanisms in mushroom-forming fungi.</title>
        <authorList>
            <person name="Floudas D."/>
            <person name="Bentzer J."/>
            <person name="Ahren D."/>
            <person name="Johansson T."/>
            <person name="Persson P."/>
            <person name="Tunlid A."/>
        </authorList>
    </citation>
    <scope>NUCLEOTIDE SEQUENCE [LARGE SCALE GENOMIC DNA]</scope>
    <source>
        <strain evidence="5 6">CBS 661.87</strain>
    </source>
</reference>